<organism evidence="1 2">
    <name type="scientific">Faecalibacterium duncaniae (strain DSM 17677 / JCM 31915 / A2-165)</name>
    <name type="common">Faecalibacterium prausnitzii</name>
    <dbReference type="NCBI Taxonomy" id="411483"/>
    <lineage>
        <taxon>Bacteria</taxon>
        <taxon>Bacillati</taxon>
        <taxon>Bacillota</taxon>
        <taxon>Clostridia</taxon>
        <taxon>Eubacteriales</taxon>
        <taxon>Oscillospiraceae</taxon>
        <taxon>Faecalibacterium</taxon>
    </lineage>
</organism>
<protein>
    <submittedName>
        <fullName evidence="1">Uncharacterized protein</fullName>
    </submittedName>
</protein>
<accession>C7H851</accession>
<dbReference type="Proteomes" id="UP000004619">
    <property type="component" value="Unassembled WGS sequence"/>
</dbReference>
<evidence type="ECO:0000313" key="1">
    <source>
        <dbReference type="EMBL" id="EEU95932.1"/>
    </source>
</evidence>
<gene>
    <name evidence="1" type="ORF">FAEPRAA2165_02486</name>
</gene>
<dbReference type="AlphaFoldDB" id="C7H851"/>
<reference evidence="1" key="1">
    <citation type="submission" date="2009-08" db="EMBL/GenBank/DDBJ databases">
        <authorList>
            <person name="Weinstock G."/>
            <person name="Sodergren E."/>
            <person name="Clifton S."/>
            <person name="Fulton L."/>
            <person name="Fulton B."/>
            <person name="Courtney L."/>
            <person name="Fronick C."/>
            <person name="Harrison M."/>
            <person name="Strong C."/>
            <person name="Farmer C."/>
            <person name="Delahaunty K."/>
            <person name="Markovic C."/>
            <person name="Hall O."/>
            <person name="Minx P."/>
            <person name="Tomlinson C."/>
            <person name="Mitreva M."/>
            <person name="Nelson J."/>
            <person name="Hou S."/>
            <person name="Wollam A."/>
            <person name="Pepin K.H."/>
            <person name="Johnson M."/>
            <person name="Bhonagiri V."/>
            <person name="Nash W.E."/>
            <person name="Warren W."/>
            <person name="Chinwalla A."/>
            <person name="Mardis E.R."/>
            <person name="Wilson R.K."/>
        </authorList>
    </citation>
    <scope>NUCLEOTIDE SEQUENCE [LARGE SCALE GENOMIC DNA]</scope>
    <source>
        <strain evidence="1">A2-165</strain>
    </source>
</reference>
<name>C7H851_FAED2</name>
<proteinExistence type="predicted"/>
<keyword evidence="2" id="KW-1185">Reference proteome</keyword>
<evidence type="ECO:0000313" key="2">
    <source>
        <dbReference type="Proteomes" id="UP000004619"/>
    </source>
</evidence>
<sequence>MILCLSLPKLSPAAELRPGNSEKLFNKNGAASQEVTHSAVAVYGLIISRNGSKGN</sequence>
<comment type="caution">
    <text evidence="1">The sequence shown here is derived from an EMBL/GenBank/DDBJ whole genome shotgun (WGS) entry which is preliminary data.</text>
</comment>
<dbReference type="STRING" id="411483.FAEPRAA2165_02486"/>
<dbReference type="HOGENOM" id="CLU_3025569_0_0_9"/>
<dbReference type="EMBL" id="ACOP02000069">
    <property type="protein sequence ID" value="EEU95932.1"/>
    <property type="molecule type" value="Genomic_DNA"/>
</dbReference>